<comment type="caution">
    <text evidence="2">The sequence shown here is derived from an EMBL/GenBank/DDBJ whole genome shotgun (WGS) entry which is preliminary data.</text>
</comment>
<dbReference type="AlphaFoldDB" id="A0A9J6GKR0"/>
<keyword evidence="1" id="KW-0812">Transmembrane</keyword>
<name>A0A9J6GKR0_HAELO</name>
<dbReference type="InterPro" id="IPR053729">
    <property type="entry name" value="MAD2L1BP_domain_sf"/>
</dbReference>
<evidence type="ECO:0000313" key="2">
    <source>
        <dbReference type="EMBL" id="KAH9375064.1"/>
    </source>
</evidence>
<dbReference type="PANTHER" id="PTHR15681">
    <property type="entry name" value="MAD2L1-BINDING PROTEIN"/>
    <property type="match status" value="1"/>
</dbReference>
<dbReference type="OMA" id="KCQQVLM"/>
<dbReference type="EMBL" id="JABSTR010000007">
    <property type="protein sequence ID" value="KAH9375064.1"/>
    <property type="molecule type" value="Genomic_DNA"/>
</dbReference>
<keyword evidence="3" id="KW-1185">Reference proteome</keyword>
<reference evidence="2 3" key="1">
    <citation type="journal article" date="2020" name="Cell">
        <title>Large-Scale Comparative Analyses of Tick Genomes Elucidate Their Genetic Diversity and Vector Capacities.</title>
        <authorList>
            <consortium name="Tick Genome and Microbiome Consortium (TIGMIC)"/>
            <person name="Jia N."/>
            <person name="Wang J."/>
            <person name="Shi W."/>
            <person name="Du L."/>
            <person name="Sun Y."/>
            <person name="Zhan W."/>
            <person name="Jiang J.F."/>
            <person name="Wang Q."/>
            <person name="Zhang B."/>
            <person name="Ji P."/>
            <person name="Bell-Sakyi L."/>
            <person name="Cui X.M."/>
            <person name="Yuan T.T."/>
            <person name="Jiang B.G."/>
            <person name="Yang W.F."/>
            <person name="Lam T.T."/>
            <person name="Chang Q.C."/>
            <person name="Ding S.J."/>
            <person name="Wang X.J."/>
            <person name="Zhu J.G."/>
            <person name="Ruan X.D."/>
            <person name="Zhao L."/>
            <person name="Wei J.T."/>
            <person name="Ye R.Z."/>
            <person name="Que T.C."/>
            <person name="Du C.H."/>
            <person name="Zhou Y.H."/>
            <person name="Cheng J.X."/>
            <person name="Dai P.F."/>
            <person name="Guo W.B."/>
            <person name="Han X.H."/>
            <person name="Huang E.J."/>
            <person name="Li L.F."/>
            <person name="Wei W."/>
            <person name="Gao Y.C."/>
            <person name="Liu J.Z."/>
            <person name="Shao H.Z."/>
            <person name="Wang X."/>
            <person name="Wang C.C."/>
            <person name="Yang T.C."/>
            <person name="Huo Q.B."/>
            <person name="Li W."/>
            <person name="Chen H.Y."/>
            <person name="Chen S.E."/>
            <person name="Zhou L.G."/>
            <person name="Ni X.B."/>
            <person name="Tian J.H."/>
            <person name="Sheng Y."/>
            <person name="Liu T."/>
            <person name="Pan Y.S."/>
            <person name="Xia L.Y."/>
            <person name="Li J."/>
            <person name="Zhao F."/>
            <person name="Cao W.C."/>
        </authorList>
    </citation>
    <scope>NUCLEOTIDE SEQUENCE [LARGE SCALE GENOMIC DNA]</scope>
    <source>
        <strain evidence="2">HaeL-2018</strain>
    </source>
</reference>
<dbReference type="Pfam" id="PF06581">
    <property type="entry name" value="p31comet"/>
    <property type="match status" value="1"/>
</dbReference>
<feature type="transmembrane region" description="Helical" evidence="1">
    <location>
        <begin position="110"/>
        <end position="132"/>
    </location>
</feature>
<dbReference type="InterPro" id="IPR009511">
    <property type="entry name" value="MAD1/Cdc20-bound-Mad2-bd"/>
</dbReference>
<dbReference type="Gene3D" id="3.30.900.20">
    <property type="match status" value="1"/>
</dbReference>
<organism evidence="2 3">
    <name type="scientific">Haemaphysalis longicornis</name>
    <name type="common">Bush tick</name>
    <dbReference type="NCBI Taxonomy" id="44386"/>
    <lineage>
        <taxon>Eukaryota</taxon>
        <taxon>Metazoa</taxon>
        <taxon>Ecdysozoa</taxon>
        <taxon>Arthropoda</taxon>
        <taxon>Chelicerata</taxon>
        <taxon>Arachnida</taxon>
        <taxon>Acari</taxon>
        <taxon>Parasitiformes</taxon>
        <taxon>Ixodida</taxon>
        <taxon>Ixodoidea</taxon>
        <taxon>Ixodidae</taxon>
        <taxon>Haemaphysalinae</taxon>
        <taxon>Haemaphysalis</taxon>
    </lineage>
</organism>
<gene>
    <name evidence="2" type="ORF">HPB48_015898</name>
</gene>
<dbReference type="VEuPathDB" id="VectorBase:HLOH_057090"/>
<keyword evidence="1" id="KW-0472">Membrane</keyword>
<dbReference type="GO" id="GO:0005634">
    <property type="term" value="C:nucleus"/>
    <property type="evidence" value="ECO:0007669"/>
    <property type="project" value="InterPro"/>
</dbReference>
<protein>
    <submittedName>
        <fullName evidence="2">Uncharacterized protein</fullName>
    </submittedName>
</protein>
<sequence>MAACRKPRGSRRDHLDINLSFTRTILPDKLGKLVVEIIKYVLYEREQLPMPYDDLKRHVEDVAQSQSTQKKAPNPFLLAKQRKAITSLQGMDAIFSVSQDLIRKRRISQVGVVFISGNIVLLLFGATVLSPVESYLIRVPQRRRGCPDCGTAAGFRRCMLDVLEAFLRADPLRKTAAAASVSKLTTFLLLRREDVVKDLMDVKLGFDVPGKGSLTTLDLSLPPCRHDGCLDVWSDSADDDVVLNGEEGAVGELVAEGEFVWAQCKPAFLAVAASTFVKEPSGSAVESPFS</sequence>
<dbReference type="GO" id="GO:0007096">
    <property type="term" value="P:regulation of exit from mitosis"/>
    <property type="evidence" value="ECO:0007669"/>
    <property type="project" value="InterPro"/>
</dbReference>
<accession>A0A9J6GKR0</accession>
<dbReference type="PANTHER" id="PTHR15681:SF1">
    <property type="entry name" value="MAD2L1-BINDING PROTEIN"/>
    <property type="match status" value="1"/>
</dbReference>
<dbReference type="OrthoDB" id="6334764at2759"/>
<keyword evidence="1" id="KW-1133">Transmembrane helix</keyword>
<evidence type="ECO:0000256" key="1">
    <source>
        <dbReference type="SAM" id="Phobius"/>
    </source>
</evidence>
<evidence type="ECO:0000313" key="3">
    <source>
        <dbReference type="Proteomes" id="UP000821853"/>
    </source>
</evidence>
<dbReference type="Proteomes" id="UP000821853">
    <property type="component" value="Chromosome 5"/>
</dbReference>
<proteinExistence type="predicted"/>